<comment type="caution">
    <text evidence="1">The sequence shown here is derived from an EMBL/GenBank/DDBJ whole genome shotgun (WGS) entry which is preliminary data.</text>
</comment>
<organism evidence="1 2">
    <name type="scientific">Flavilitoribacter nigricans (strain ATCC 23147 / DSM 23189 / NBRC 102662 / NCIMB 1420 / SS-2)</name>
    <name type="common">Lewinella nigricans</name>
    <dbReference type="NCBI Taxonomy" id="1122177"/>
    <lineage>
        <taxon>Bacteria</taxon>
        <taxon>Pseudomonadati</taxon>
        <taxon>Bacteroidota</taxon>
        <taxon>Saprospiria</taxon>
        <taxon>Saprospirales</taxon>
        <taxon>Lewinellaceae</taxon>
        <taxon>Flavilitoribacter</taxon>
    </lineage>
</organism>
<evidence type="ECO:0000313" key="1">
    <source>
        <dbReference type="EMBL" id="PHN02834.1"/>
    </source>
</evidence>
<protein>
    <submittedName>
        <fullName evidence="1">Uncharacterized protein</fullName>
    </submittedName>
</protein>
<keyword evidence="2" id="KW-1185">Reference proteome</keyword>
<evidence type="ECO:0000313" key="2">
    <source>
        <dbReference type="Proteomes" id="UP000223913"/>
    </source>
</evidence>
<accession>A0A2D0N2V1</accession>
<proteinExistence type="predicted"/>
<name>A0A2D0N2V1_FLAN2</name>
<gene>
    <name evidence="1" type="ORF">CRP01_30095</name>
</gene>
<reference evidence="1 2" key="1">
    <citation type="submission" date="2017-10" db="EMBL/GenBank/DDBJ databases">
        <title>The draft genome sequence of Lewinella nigricans NBRC 102662.</title>
        <authorList>
            <person name="Wang K."/>
        </authorList>
    </citation>
    <scope>NUCLEOTIDE SEQUENCE [LARGE SCALE GENOMIC DNA]</scope>
    <source>
        <strain evidence="1 2">NBRC 102662</strain>
    </source>
</reference>
<dbReference type="EMBL" id="PDUD01000036">
    <property type="protein sequence ID" value="PHN02834.1"/>
    <property type="molecule type" value="Genomic_DNA"/>
</dbReference>
<sequence length="65" mass="7307">MTNKKGQYWISNAALFAFNQLIIKYLKNNQDPAYIQKSDGMGGAPTPYPMKMGFCPPGMRCIFVV</sequence>
<dbReference type="AlphaFoldDB" id="A0A2D0N2V1"/>
<dbReference type="Proteomes" id="UP000223913">
    <property type="component" value="Unassembled WGS sequence"/>
</dbReference>